<accession>W5J542</accession>
<organism evidence="1">
    <name type="scientific">Anopheles darlingi</name>
    <name type="common">Mosquito</name>
    <dbReference type="NCBI Taxonomy" id="43151"/>
    <lineage>
        <taxon>Eukaryota</taxon>
        <taxon>Metazoa</taxon>
        <taxon>Ecdysozoa</taxon>
        <taxon>Arthropoda</taxon>
        <taxon>Hexapoda</taxon>
        <taxon>Insecta</taxon>
        <taxon>Pterygota</taxon>
        <taxon>Neoptera</taxon>
        <taxon>Endopterygota</taxon>
        <taxon>Diptera</taxon>
        <taxon>Nematocera</taxon>
        <taxon>Culicoidea</taxon>
        <taxon>Culicidae</taxon>
        <taxon>Anophelinae</taxon>
        <taxon>Anopheles</taxon>
    </lineage>
</organism>
<gene>
    <name evidence="1" type="ORF">AND_010532</name>
</gene>
<dbReference type="HOGENOM" id="CLU_2706797_0_0_1"/>
<name>W5J542_ANODA</name>
<reference evidence="1 3" key="1">
    <citation type="journal article" date="2010" name="BMC Genomics">
        <title>Combination of measures distinguishes pre-miRNAs from other stem-loops in the genome of the newly sequenced Anopheles darlingi.</title>
        <authorList>
            <person name="Mendes N.D."/>
            <person name="Freitas A.T."/>
            <person name="Vasconcelos A.T."/>
            <person name="Sagot M.F."/>
        </authorList>
    </citation>
    <scope>NUCLEOTIDE SEQUENCE</scope>
</reference>
<dbReference type="Proteomes" id="UP000000673">
    <property type="component" value="Unassembled WGS sequence"/>
</dbReference>
<dbReference type="AlphaFoldDB" id="W5J542"/>
<dbReference type="EMBL" id="ADMH02002191">
    <property type="protein sequence ID" value="ETN57889.1"/>
    <property type="molecule type" value="Genomic_DNA"/>
</dbReference>
<dbReference type="VEuPathDB" id="VectorBase:ADAC010532"/>
<reference evidence="1" key="3">
    <citation type="journal article" date="2013" name="Nucleic Acids Res.">
        <title>The genome of Anopheles darlingi, the main neotropical malaria vector.</title>
        <authorList>
            <person name="Marinotti O."/>
            <person name="Cerqueira G.C."/>
            <person name="de Almeida L.G."/>
            <person name="Ferro M.I."/>
            <person name="Loreto E.L."/>
            <person name="Zaha A."/>
            <person name="Teixeira S.M."/>
            <person name="Wespiser A.R."/>
            <person name="Almeida E Silva A."/>
            <person name="Schlindwein A.D."/>
            <person name="Pacheco A.C."/>
            <person name="Silva A.L."/>
            <person name="Graveley B.R."/>
            <person name="Walenz B.P."/>
            <person name="Lima Bde A."/>
            <person name="Ribeiro C.A."/>
            <person name="Nunes-Silva C.G."/>
            <person name="de Carvalho C.R."/>
            <person name="Soares C.M."/>
            <person name="de Menezes C.B."/>
            <person name="Matiolli C."/>
            <person name="Caffrey D."/>
            <person name="Araujo D.A."/>
            <person name="de Oliveira D.M."/>
            <person name="Golenbock D."/>
            <person name="Grisard E.C."/>
            <person name="Fantinatti-Garboggini F."/>
            <person name="de Carvalho F.M."/>
            <person name="Barcellos F.G."/>
            <person name="Prosdocimi F."/>
            <person name="May G."/>
            <person name="Azevedo Junior G.M."/>
            <person name="Guimaraes G.M."/>
            <person name="Goldman G.H."/>
            <person name="Padilha I.Q."/>
            <person name="Batista Jda S."/>
            <person name="Ferro J.A."/>
            <person name="Ribeiro J.M."/>
            <person name="Fietto J.L."/>
            <person name="Dabbas K.M."/>
            <person name="Cerdeira L."/>
            <person name="Agnez-Lima L.F."/>
            <person name="Brocchi M."/>
            <person name="de Carvalho M.O."/>
            <person name="Teixeira Mde M."/>
            <person name="Diniz Maia Mde M."/>
            <person name="Goldman M.H."/>
            <person name="Cruz Schneider M.P."/>
            <person name="Felipe M.S."/>
            <person name="Hungria M."/>
            <person name="Nicolas M.F."/>
            <person name="Pereira M."/>
            <person name="Montes M.A."/>
            <person name="Cantao M.E."/>
            <person name="Vincentz M."/>
            <person name="Rafael M.S."/>
            <person name="Silverman N."/>
            <person name="Stoco P.H."/>
            <person name="Souza R.C."/>
            <person name="Vicentini R."/>
            <person name="Gazzinelli R.T."/>
            <person name="Neves Rde O."/>
            <person name="Silva R."/>
            <person name="Astolfi-Filho S."/>
            <person name="Maciel T.E."/>
            <person name="Urmenyi T.P."/>
            <person name="Tadei W.P."/>
            <person name="Camargo E.P."/>
            <person name="de Vasconcelos A.T."/>
        </authorList>
    </citation>
    <scope>NUCLEOTIDE SEQUENCE</scope>
</reference>
<proteinExistence type="predicted"/>
<evidence type="ECO:0000313" key="1">
    <source>
        <dbReference type="EMBL" id="ETN57889.1"/>
    </source>
</evidence>
<evidence type="ECO:0000313" key="3">
    <source>
        <dbReference type="Proteomes" id="UP000000673"/>
    </source>
</evidence>
<reference evidence="1" key="2">
    <citation type="submission" date="2010-05" db="EMBL/GenBank/DDBJ databases">
        <authorList>
            <person name="Almeida L.G."/>
            <person name="Nicolas M.F."/>
            <person name="Souza R.C."/>
            <person name="Vasconcelos A.T.R."/>
        </authorList>
    </citation>
    <scope>NUCLEOTIDE SEQUENCE</scope>
</reference>
<evidence type="ECO:0000313" key="2">
    <source>
        <dbReference type="EnsemblMetazoa" id="ADAC010532-PA"/>
    </source>
</evidence>
<sequence length="73" mass="8079">MLSSAGSGIAIDIPKVVQKSNLWKAEKRKIHGHHHGVTAPSFKATTRESGRRSVLFRCEIRIRKGPRCRGSVS</sequence>
<keyword evidence="3" id="KW-1185">Reference proteome</keyword>
<reference evidence="2" key="4">
    <citation type="submission" date="2015-06" db="UniProtKB">
        <authorList>
            <consortium name="EnsemblMetazoa"/>
        </authorList>
    </citation>
    <scope>IDENTIFICATION</scope>
</reference>
<protein>
    <submittedName>
        <fullName evidence="1 2">Uncharacterized protein</fullName>
    </submittedName>
</protein>
<dbReference type="EnsemblMetazoa" id="ADAC010532-RA">
    <property type="protein sequence ID" value="ADAC010532-PA"/>
    <property type="gene ID" value="ADAC010532"/>
</dbReference>